<sequence>MLIDVLNPIPTTYQAQIDNECDALAMVMCDEVFNVTPEEALRTQWTLHETPHAAESCVAGGCPCIISQTLGVYATA</sequence>
<dbReference type="Proteomes" id="UP000006683">
    <property type="component" value="Chromosome"/>
</dbReference>
<organism evidence="1 2">
    <name type="scientific">Ferrimonas balearica (strain DSM 9799 / CCM 4581 / KCTC 23876 / PAT)</name>
    <dbReference type="NCBI Taxonomy" id="550540"/>
    <lineage>
        <taxon>Bacteria</taxon>
        <taxon>Pseudomonadati</taxon>
        <taxon>Pseudomonadota</taxon>
        <taxon>Gammaproteobacteria</taxon>
        <taxon>Alteromonadales</taxon>
        <taxon>Ferrimonadaceae</taxon>
        <taxon>Ferrimonas</taxon>
    </lineage>
</organism>
<protein>
    <submittedName>
        <fullName evidence="1">Uncharacterized protein</fullName>
    </submittedName>
</protein>
<dbReference type="AlphaFoldDB" id="E1SVI6"/>
<gene>
    <name evidence="1" type="ordered locus">Fbal_1123</name>
</gene>
<proteinExistence type="predicted"/>
<dbReference type="KEGG" id="fbl:Fbal_1123"/>
<evidence type="ECO:0000313" key="2">
    <source>
        <dbReference type="Proteomes" id="UP000006683"/>
    </source>
</evidence>
<dbReference type="HOGENOM" id="CLU_2649136_0_0_6"/>
<accession>E1SVI6</accession>
<dbReference type="EMBL" id="CP002209">
    <property type="protein sequence ID" value="ADN75332.1"/>
    <property type="molecule type" value="Genomic_DNA"/>
</dbReference>
<keyword evidence="2" id="KW-1185">Reference proteome</keyword>
<evidence type="ECO:0000313" key="1">
    <source>
        <dbReference type="EMBL" id="ADN75332.1"/>
    </source>
</evidence>
<name>E1SVI6_FERBD</name>
<reference evidence="1 2" key="1">
    <citation type="journal article" date="2010" name="Stand. Genomic Sci.">
        <title>Complete genome sequence of Ferrimonas balearica type strain (PAT).</title>
        <authorList>
            <person name="Nolan M."/>
            <person name="Sikorski J."/>
            <person name="Davenport K."/>
            <person name="Lucas S."/>
            <person name="Glavina Del Rio T."/>
            <person name="Tice H."/>
            <person name="Cheng J."/>
            <person name="Goodwin L."/>
            <person name="Pitluck S."/>
            <person name="Liolios K."/>
            <person name="Ivanova N."/>
            <person name="Mavromatis K."/>
            <person name="Ovchinnikova G."/>
            <person name="Pati A."/>
            <person name="Chen A."/>
            <person name="Palaniappan K."/>
            <person name="Land M."/>
            <person name="Hauser L."/>
            <person name="Chang Y."/>
            <person name="Jeffries C."/>
            <person name="Tapia R."/>
            <person name="Brettin T."/>
            <person name="Detter J."/>
            <person name="Han C."/>
            <person name="Yasawong M."/>
            <person name="Rohde M."/>
            <person name="Tindall B."/>
            <person name="Goker M."/>
            <person name="Woyke T."/>
            <person name="Bristow J."/>
            <person name="Eisen J."/>
            <person name="Markowitz V."/>
            <person name="Hugenholtz P."/>
            <person name="Kyrpides N."/>
            <person name="Klenk H."/>
            <person name="Lapidus A."/>
        </authorList>
    </citation>
    <scope>NUCLEOTIDE SEQUENCE [LARGE SCALE GENOMIC DNA]</scope>
    <source>
        <strain evidence="2">DSM 9799 / CCM 4581 / KCTC 23876 / PAT</strain>
    </source>
</reference>